<gene>
    <name evidence="2" type="ORF">PM001_LOCUS22321</name>
</gene>
<evidence type="ECO:0008006" key="4">
    <source>
        <dbReference type="Google" id="ProtNLM"/>
    </source>
</evidence>
<keyword evidence="1" id="KW-0732">Signal</keyword>
<reference evidence="2" key="1">
    <citation type="submission" date="2024-01" db="EMBL/GenBank/DDBJ databases">
        <authorList>
            <person name="Webb A."/>
        </authorList>
    </citation>
    <scope>NUCLEOTIDE SEQUENCE</scope>
    <source>
        <strain evidence="2">Pm1</strain>
    </source>
</reference>
<organism evidence="2 3">
    <name type="scientific">Peronospora matthiolae</name>
    <dbReference type="NCBI Taxonomy" id="2874970"/>
    <lineage>
        <taxon>Eukaryota</taxon>
        <taxon>Sar</taxon>
        <taxon>Stramenopiles</taxon>
        <taxon>Oomycota</taxon>
        <taxon>Peronosporomycetes</taxon>
        <taxon>Peronosporales</taxon>
        <taxon>Peronosporaceae</taxon>
        <taxon>Peronospora</taxon>
    </lineage>
</organism>
<comment type="caution">
    <text evidence="2">The sequence shown here is derived from an EMBL/GenBank/DDBJ whole genome shotgun (WGS) entry which is preliminary data.</text>
</comment>
<dbReference type="EMBL" id="CAKLBY020000226">
    <property type="protein sequence ID" value="CAK7937171.1"/>
    <property type="molecule type" value="Genomic_DNA"/>
</dbReference>
<dbReference type="Proteomes" id="UP001162060">
    <property type="component" value="Unassembled WGS sequence"/>
</dbReference>
<evidence type="ECO:0000313" key="3">
    <source>
        <dbReference type="Proteomes" id="UP001162060"/>
    </source>
</evidence>
<accession>A0AAV1URH2</accession>
<feature type="signal peptide" evidence="1">
    <location>
        <begin position="1"/>
        <end position="19"/>
    </location>
</feature>
<evidence type="ECO:0000256" key="1">
    <source>
        <dbReference type="SAM" id="SignalP"/>
    </source>
</evidence>
<sequence>MLFCFYLLVLALVVSISSGSLSVPPANKSTKLPAQNMDTSIRSETDGKRMPRVTDVSNQSVLEERQPEADAIVGTVKAYLKQLLQSMRVKGPPSQALQEETLAAKARSIPTQEAMSLLDPMHPNPDEKFQQAWRLASANAAHLDLTRAGVTTRMYALVLKTEAGRKKGHMYEEAMKKAKAYRNFRSSYDLAQVRATIASFKEHVEENQAPHLPPL</sequence>
<protein>
    <recommendedName>
        <fullName evidence="4">RxLR effector protein</fullName>
    </recommendedName>
</protein>
<dbReference type="AlphaFoldDB" id="A0AAV1URH2"/>
<proteinExistence type="predicted"/>
<feature type="chain" id="PRO_5043370893" description="RxLR effector protein" evidence="1">
    <location>
        <begin position="20"/>
        <end position="215"/>
    </location>
</feature>
<evidence type="ECO:0000313" key="2">
    <source>
        <dbReference type="EMBL" id="CAK7937171.1"/>
    </source>
</evidence>
<name>A0AAV1URH2_9STRA</name>